<dbReference type="EMBL" id="BGPR01006068">
    <property type="protein sequence ID" value="GBN15811.1"/>
    <property type="molecule type" value="Genomic_DNA"/>
</dbReference>
<keyword evidence="2" id="KW-1185">Reference proteome</keyword>
<name>A0A4Y2LLY6_ARAVE</name>
<dbReference type="AlphaFoldDB" id="A0A4Y2LLY6"/>
<accession>A0A4Y2LLY6</accession>
<protein>
    <recommendedName>
        <fullName evidence="3">DUF4371 domain-containing protein</fullName>
    </recommendedName>
</protein>
<evidence type="ECO:0000313" key="1">
    <source>
        <dbReference type="EMBL" id="GBN15811.1"/>
    </source>
</evidence>
<dbReference type="OrthoDB" id="7986506at2759"/>
<evidence type="ECO:0000313" key="2">
    <source>
        <dbReference type="Proteomes" id="UP000499080"/>
    </source>
</evidence>
<gene>
    <name evidence="1" type="ORF">AVEN_213607_1</name>
</gene>
<proteinExistence type="predicted"/>
<dbReference type="Proteomes" id="UP000499080">
    <property type="component" value="Unassembled WGS sequence"/>
</dbReference>
<sequence>MASVTSHQQVGSDIYKCILKCLEDNDVGINELDLIGYDGTATNTGWKNGVLRNVEFKIQRPLQWFICFLHFNELSLKHLFEYLDGETMAILSSFVFKYNFSVIKQLK</sequence>
<reference evidence="1 2" key="1">
    <citation type="journal article" date="2019" name="Sci. Rep.">
        <title>Orb-weaving spider Araneus ventricosus genome elucidates the spidroin gene catalogue.</title>
        <authorList>
            <person name="Kono N."/>
            <person name="Nakamura H."/>
            <person name="Ohtoshi R."/>
            <person name="Moran D.A.P."/>
            <person name="Shinohara A."/>
            <person name="Yoshida Y."/>
            <person name="Fujiwara M."/>
            <person name="Mori M."/>
            <person name="Tomita M."/>
            <person name="Arakawa K."/>
        </authorList>
    </citation>
    <scope>NUCLEOTIDE SEQUENCE [LARGE SCALE GENOMIC DNA]</scope>
</reference>
<evidence type="ECO:0008006" key="3">
    <source>
        <dbReference type="Google" id="ProtNLM"/>
    </source>
</evidence>
<comment type="caution">
    <text evidence="1">The sequence shown here is derived from an EMBL/GenBank/DDBJ whole genome shotgun (WGS) entry which is preliminary data.</text>
</comment>
<organism evidence="1 2">
    <name type="scientific">Araneus ventricosus</name>
    <name type="common">Orbweaver spider</name>
    <name type="synonym">Epeira ventricosa</name>
    <dbReference type="NCBI Taxonomy" id="182803"/>
    <lineage>
        <taxon>Eukaryota</taxon>
        <taxon>Metazoa</taxon>
        <taxon>Ecdysozoa</taxon>
        <taxon>Arthropoda</taxon>
        <taxon>Chelicerata</taxon>
        <taxon>Arachnida</taxon>
        <taxon>Araneae</taxon>
        <taxon>Araneomorphae</taxon>
        <taxon>Entelegynae</taxon>
        <taxon>Araneoidea</taxon>
        <taxon>Araneidae</taxon>
        <taxon>Araneus</taxon>
    </lineage>
</organism>